<dbReference type="SUPFAM" id="SSF50447">
    <property type="entry name" value="Translation proteins"/>
    <property type="match status" value="1"/>
</dbReference>
<organism evidence="10 11">
    <name type="scientific">Gordonibacter massiliensis</name>
    <name type="common">ex Traore et al. 2017</name>
    <dbReference type="NCBI Taxonomy" id="1841863"/>
    <lineage>
        <taxon>Bacteria</taxon>
        <taxon>Bacillati</taxon>
        <taxon>Actinomycetota</taxon>
        <taxon>Coriobacteriia</taxon>
        <taxon>Eggerthellales</taxon>
        <taxon>Eggerthellaceae</taxon>
        <taxon>Gordonibacter</taxon>
    </lineage>
</organism>
<evidence type="ECO:0000256" key="2">
    <source>
        <dbReference type="ARBA" id="ARBA00022730"/>
    </source>
</evidence>
<dbReference type="NCBIfam" id="TIGR03625">
    <property type="entry name" value="L3_bact"/>
    <property type="match status" value="1"/>
</dbReference>
<dbReference type="Proteomes" id="UP000587396">
    <property type="component" value="Unassembled WGS sequence"/>
</dbReference>
<dbReference type="GO" id="GO:0022625">
    <property type="term" value="C:cytosolic large ribosomal subunit"/>
    <property type="evidence" value="ECO:0007669"/>
    <property type="project" value="TreeGrafter"/>
</dbReference>
<comment type="similarity">
    <text evidence="1 7 8">Belongs to the universal ribosomal protein uL3 family.</text>
</comment>
<evidence type="ECO:0000313" key="11">
    <source>
        <dbReference type="Proteomes" id="UP000587396"/>
    </source>
</evidence>
<evidence type="ECO:0000256" key="7">
    <source>
        <dbReference type="HAMAP-Rule" id="MF_01325"/>
    </source>
</evidence>
<dbReference type="FunFam" id="2.40.30.10:FF:000004">
    <property type="entry name" value="50S ribosomal protein L3"/>
    <property type="match status" value="1"/>
</dbReference>
<protein>
    <recommendedName>
        <fullName evidence="6 7">Large ribosomal subunit protein uL3</fullName>
    </recommendedName>
</protein>
<dbReference type="HAMAP" id="MF_01325_B">
    <property type="entry name" value="Ribosomal_uL3_B"/>
    <property type="match status" value="1"/>
</dbReference>
<dbReference type="EMBL" id="JACMSE010000005">
    <property type="protein sequence ID" value="MBC2889498.1"/>
    <property type="molecule type" value="Genomic_DNA"/>
</dbReference>
<evidence type="ECO:0000256" key="8">
    <source>
        <dbReference type="RuleBase" id="RU003905"/>
    </source>
</evidence>
<keyword evidence="5 7" id="KW-0687">Ribonucleoprotein</keyword>
<evidence type="ECO:0000256" key="3">
    <source>
        <dbReference type="ARBA" id="ARBA00022884"/>
    </source>
</evidence>
<dbReference type="Gene3D" id="2.40.30.10">
    <property type="entry name" value="Translation factors"/>
    <property type="match status" value="1"/>
</dbReference>
<comment type="function">
    <text evidence="7 9">One of the primary rRNA binding proteins, it binds directly near the 3'-end of the 23S rRNA, where it nucleates assembly of the 50S subunit.</text>
</comment>
<dbReference type="FunFam" id="3.30.160.810:FF:000001">
    <property type="entry name" value="50S ribosomal protein L3"/>
    <property type="match status" value="1"/>
</dbReference>
<comment type="caution">
    <text evidence="10">The sequence shown here is derived from an EMBL/GenBank/DDBJ whole genome shotgun (WGS) entry which is preliminary data.</text>
</comment>
<evidence type="ECO:0000256" key="4">
    <source>
        <dbReference type="ARBA" id="ARBA00022980"/>
    </source>
</evidence>
<evidence type="ECO:0000256" key="6">
    <source>
        <dbReference type="ARBA" id="ARBA00035243"/>
    </source>
</evidence>
<dbReference type="RefSeq" id="WP_080142319.1">
    <property type="nucleotide sequence ID" value="NZ_JAASIO010000009.1"/>
</dbReference>
<gene>
    <name evidence="7 10" type="primary">rplC</name>
    <name evidence="10" type="ORF">H7313_09090</name>
</gene>
<keyword evidence="4 7" id="KW-0689">Ribosomal protein</keyword>
<dbReference type="Gene3D" id="3.30.160.810">
    <property type="match status" value="1"/>
</dbReference>
<keyword evidence="3 7" id="KW-0694">RNA-binding</keyword>
<accession>A0A842JI24</accession>
<dbReference type="InterPro" id="IPR000597">
    <property type="entry name" value="Ribosomal_uL3"/>
</dbReference>
<dbReference type="InterPro" id="IPR019927">
    <property type="entry name" value="Ribosomal_uL3_bac/org-type"/>
</dbReference>
<dbReference type="AlphaFoldDB" id="A0A842JI24"/>
<comment type="subunit">
    <text evidence="7 9">Part of the 50S ribosomal subunit. Forms a cluster with proteins L14 and L19.</text>
</comment>
<evidence type="ECO:0000256" key="1">
    <source>
        <dbReference type="ARBA" id="ARBA00006540"/>
    </source>
</evidence>
<evidence type="ECO:0000313" key="10">
    <source>
        <dbReference type="EMBL" id="MBC2889498.1"/>
    </source>
</evidence>
<dbReference type="GO" id="GO:0006412">
    <property type="term" value="P:translation"/>
    <property type="evidence" value="ECO:0007669"/>
    <property type="project" value="UniProtKB-UniRule"/>
</dbReference>
<dbReference type="GO" id="GO:0003735">
    <property type="term" value="F:structural constituent of ribosome"/>
    <property type="evidence" value="ECO:0007669"/>
    <property type="project" value="UniProtKB-UniRule"/>
</dbReference>
<evidence type="ECO:0000256" key="9">
    <source>
        <dbReference type="RuleBase" id="RU003906"/>
    </source>
</evidence>
<dbReference type="GO" id="GO:0019843">
    <property type="term" value="F:rRNA binding"/>
    <property type="evidence" value="ECO:0007669"/>
    <property type="project" value="UniProtKB-UniRule"/>
</dbReference>
<name>A0A842JI24_9ACTN</name>
<proteinExistence type="inferred from homology"/>
<dbReference type="PANTHER" id="PTHR11229">
    <property type="entry name" value="50S RIBOSOMAL PROTEIN L3"/>
    <property type="match status" value="1"/>
</dbReference>
<dbReference type="PROSITE" id="PS00474">
    <property type="entry name" value="RIBOSOMAL_L3"/>
    <property type="match status" value="1"/>
</dbReference>
<dbReference type="InterPro" id="IPR019926">
    <property type="entry name" value="Ribosomal_uL3_CS"/>
</dbReference>
<evidence type="ECO:0000256" key="5">
    <source>
        <dbReference type="ARBA" id="ARBA00023274"/>
    </source>
</evidence>
<dbReference type="Pfam" id="PF00297">
    <property type="entry name" value="Ribosomal_L3"/>
    <property type="match status" value="1"/>
</dbReference>
<reference evidence="10 11" key="1">
    <citation type="submission" date="2020-08" db="EMBL/GenBank/DDBJ databases">
        <authorList>
            <person name="Liu C."/>
            <person name="Sun Q."/>
        </authorList>
    </citation>
    <scope>NUCLEOTIDE SEQUENCE [LARGE SCALE GENOMIC DNA]</scope>
    <source>
        <strain evidence="10 11">N22</strain>
    </source>
</reference>
<keyword evidence="11" id="KW-1185">Reference proteome</keyword>
<sequence>MINAIYGKKIGMTQIFGEDDRVIPVTVIQAEPNKVCQVKTKATDGYEAVQMGFGEVRKYKKSGEYRVNKPMKGHFEKQGTDPVRYLREVRVENASEYSVGDEQTVAAFAETKKVDVTGTSKGKGFAGVMKRYGFRGGPGGHGAHFHRAPGSVGQCATPSRVFKGLKLPGHMGVDTVTVKNLEVVRIDEDQNLILVKGAVPGGKNGIVRVRMA</sequence>
<dbReference type="PANTHER" id="PTHR11229:SF16">
    <property type="entry name" value="LARGE RIBOSOMAL SUBUNIT PROTEIN UL3C"/>
    <property type="match status" value="1"/>
</dbReference>
<dbReference type="InterPro" id="IPR009000">
    <property type="entry name" value="Transl_B-barrel_sf"/>
</dbReference>
<keyword evidence="2 7" id="KW-0699">rRNA-binding</keyword>